<keyword evidence="4 5" id="KW-0472">Membrane</keyword>
<dbReference type="InterPro" id="IPR012340">
    <property type="entry name" value="NA-bd_OB-fold"/>
</dbReference>
<dbReference type="Gene3D" id="3.90.226.10">
    <property type="entry name" value="2-enoyl-CoA Hydratase, Chain A, domain 1"/>
    <property type="match status" value="1"/>
</dbReference>
<feature type="transmembrane region" description="Helical" evidence="5">
    <location>
        <begin position="327"/>
        <end position="350"/>
    </location>
</feature>
<dbReference type="STRING" id="69895.SAMN05192551_101593"/>
<evidence type="ECO:0000259" key="8">
    <source>
        <dbReference type="Pfam" id="PF25145"/>
    </source>
</evidence>
<dbReference type="Gene3D" id="2.40.50.140">
    <property type="entry name" value="Nucleic acid-binding proteins"/>
    <property type="match status" value="1"/>
</dbReference>
<dbReference type="CDD" id="cd07021">
    <property type="entry name" value="Clp_protease_NfeD_like"/>
    <property type="match status" value="1"/>
</dbReference>
<dbReference type="InterPro" id="IPR056738">
    <property type="entry name" value="NfeD1b_N"/>
</dbReference>
<comment type="subcellular location">
    <subcellularLocation>
        <location evidence="1">Membrane</location>
        <topology evidence="1">Multi-pass membrane protein</topology>
    </subcellularLocation>
</comment>
<evidence type="ECO:0000259" key="7">
    <source>
        <dbReference type="Pfam" id="PF24961"/>
    </source>
</evidence>
<dbReference type="PANTHER" id="PTHR33507:SF3">
    <property type="entry name" value="INNER MEMBRANE PROTEIN YBBJ"/>
    <property type="match status" value="1"/>
</dbReference>
<evidence type="ECO:0000256" key="4">
    <source>
        <dbReference type="ARBA" id="ARBA00023136"/>
    </source>
</evidence>
<evidence type="ECO:0000256" key="1">
    <source>
        <dbReference type="ARBA" id="ARBA00004141"/>
    </source>
</evidence>
<dbReference type="InterPro" id="IPR029045">
    <property type="entry name" value="ClpP/crotonase-like_dom_sf"/>
</dbReference>
<evidence type="ECO:0000256" key="3">
    <source>
        <dbReference type="ARBA" id="ARBA00022989"/>
    </source>
</evidence>
<feature type="transmembrane region" description="Helical" evidence="5">
    <location>
        <begin position="278"/>
        <end position="296"/>
    </location>
</feature>
<keyword evidence="9" id="KW-0378">Hydrolase</keyword>
<gene>
    <name evidence="9" type="ORF">SAMN05192551_101593</name>
</gene>
<dbReference type="Pfam" id="PF01957">
    <property type="entry name" value="NfeD"/>
    <property type="match status" value="1"/>
</dbReference>
<dbReference type="InterPro" id="IPR002810">
    <property type="entry name" value="NfeD-like_C"/>
</dbReference>
<evidence type="ECO:0000256" key="2">
    <source>
        <dbReference type="ARBA" id="ARBA00022692"/>
    </source>
</evidence>
<dbReference type="GO" id="GO:0005886">
    <property type="term" value="C:plasma membrane"/>
    <property type="evidence" value="ECO:0007669"/>
    <property type="project" value="TreeGrafter"/>
</dbReference>
<evidence type="ECO:0000313" key="9">
    <source>
        <dbReference type="EMBL" id="SFH57385.1"/>
    </source>
</evidence>
<evidence type="ECO:0000256" key="5">
    <source>
        <dbReference type="SAM" id="Phobius"/>
    </source>
</evidence>
<sequence>MDRKRLRKYNRMIMAILSIILLSSVLTFAEGEGNVYIIPLEGEVGPAMEQFVAGSILTALEDPDTQGIIFTIDTYGGRVDSAENISEMIIDIPVKTASFVTPRAISAGVLLTISADYVTMAPGSNIGSAETIPDTEKALSAWTGELRSVAQEKGRDPELIAAMADKRIAIQDVVEEGELLNLTAAEALDLELSDYTARGISEVLAVMGLSNANTVELEISRAVRIAQVLTSSLVAPMLLSLGMIGLIIEVMTAGFGVGGTMSLIAFSLYFGGSILAGNTGMAVILVFLAAIALLLIEAMAPGFGIAGLGGLVLIIVSVVMASSTTGVAVVSLAVAFLMSIIALILIIKYAPKSSYFDRLTLGIKMTSDSGYTSTERREDLVGKKGIVTSYLRPSGTVEVDGERIDAVSEGVYLEAGTNVQVIRMEGRRIVVKKID</sequence>
<feature type="transmembrane region" description="Helical" evidence="5">
    <location>
        <begin position="303"/>
        <end position="321"/>
    </location>
</feature>
<dbReference type="Pfam" id="PF24961">
    <property type="entry name" value="NfeD_membrane"/>
    <property type="match status" value="1"/>
</dbReference>
<dbReference type="GO" id="GO:0006508">
    <property type="term" value="P:proteolysis"/>
    <property type="evidence" value="ECO:0007669"/>
    <property type="project" value="UniProtKB-KW"/>
</dbReference>
<feature type="transmembrane region" description="Helical" evidence="5">
    <location>
        <begin position="228"/>
        <end position="248"/>
    </location>
</feature>
<keyword evidence="2 5" id="KW-0812">Transmembrane</keyword>
<organism evidence="9 10">
    <name type="scientific">Tindallia magadiensis</name>
    <dbReference type="NCBI Taxonomy" id="69895"/>
    <lineage>
        <taxon>Bacteria</taxon>
        <taxon>Bacillati</taxon>
        <taxon>Bacillota</taxon>
        <taxon>Clostridia</taxon>
        <taxon>Peptostreptococcales</taxon>
        <taxon>Tindalliaceae</taxon>
        <taxon>Tindallia</taxon>
    </lineage>
</organism>
<proteinExistence type="predicted"/>
<keyword evidence="9" id="KW-0645">Protease</keyword>
<dbReference type="AlphaFoldDB" id="A0A1I3B4Z8"/>
<dbReference type="InterPro" id="IPR052165">
    <property type="entry name" value="Membrane_assoc_protease"/>
</dbReference>
<dbReference type="InterPro" id="IPR056739">
    <property type="entry name" value="NfeD_membrane"/>
</dbReference>
<feature type="domain" description="NfeD1b N-terminal" evidence="8">
    <location>
        <begin position="34"/>
        <end position="214"/>
    </location>
</feature>
<dbReference type="SUPFAM" id="SSF141322">
    <property type="entry name" value="NfeD domain-like"/>
    <property type="match status" value="1"/>
</dbReference>
<evidence type="ECO:0000313" key="10">
    <source>
        <dbReference type="Proteomes" id="UP000199287"/>
    </source>
</evidence>
<keyword evidence="3 5" id="KW-1133">Transmembrane helix</keyword>
<protein>
    <submittedName>
        <fullName evidence="9">Membrane-bound serine protease (ClpP class)</fullName>
    </submittedName>
</protein>
<dbReference type="SUPFAM" id="SSF52096">
    <property type="entry name" value="ClpP/crotonase"/>
    <property type="match status" value="1"/>
</dbReference>
<keyword evidence="10" id="KW-1185">Reference proteome</keyword>
<dbReference type="PANTHER" id="PTHR33507">
    <property type="entry name" value="INNER MEMBRANE PROTEIN YBBJ"/>
    <property type="match status" value="1"/>
</dbReference>
<reference evidence="10" key="1">
    <citation type="submission" date="2016-10" db="EMBL/GenBank/DDBJ databases">
        <authorList>
            <person name="Varghese N."/>
            <person name="Submissions S."/>
        </authorList>
    </citation>
    <scope>NUCLEOTIDE SEQUENCE [LARGE SCALE GENOMIC DNA]</scope>
    <source>
        <strain evidence="10">Z-7934</strain>
    </source>
</reference>
<accession>A0A1I3B4Z8</accession>
<evidence type="ECO:0000259" key="6">
    <source>
        <dbReference type="Pfam" id="PF01957"/>
    </source>
</evidence>
<dbReference type="Pfam" id="PF25145">
    <property type="entry name" value="NfeD1b_N"/>
    <property type="match status" value="1"/>
</dbReference>
<feature type="domain" description="NfeD-like C-terminal" evidence="6">
    <location>
        <begin position="378"/>
        <end position="433"/>
    </location>
</feature>
<dbReference type="EMBL" id="FOQA01000001">
    <property type="protein sequence ID" value="SFH57385.1"/>
    <property type="molecule type" value="Genomic_DNA"/>
</dbReference>
<dbReference type="GO" id="GO:0008233">
    <property type="term" value="F:peptidase activity"/>
    <property type="evidence" value="ECO:0007669"/>
    <property type="project" value="UniProtKB-KW"/>
</dbReference>
<name>A0A1I3B4Z8_9FIRM</name>
<dbReference type="OrthoDB" id="9806253at2"/>
<dbReference type="RefSeq" id="WP_093369501.1">
    <property type="nucleotide sequence ID" value="NZ_FOQA01000001.1"/>
</dbReference>
<dbReference type="Proteomes" id="UP000199287">
    <property type="component" value="Unassembled WGS sequence"/>
</dbReference>
<feature type="domain" description="NfeD integral membrane" evidence="7">
    <location>
        <begin position="234"/>
        <end position="348"/>
    </location>
</feature>